<feature type="compositionally biased region" description="Low complexity" evidence="1">
    <location>
        <begin position="142"/>
        <end position="153"/>
    </location>
</feature>
<feature type="compositionally biased region" description="Low complexity" evidence="1">
    <location>
        <begin position="166"/>
        <end position="182"/>
    </location>
</feature>
<organism evidence="2">
    <name type="scientific">Nothobranchius furzeri</name>
    <name type="common">Turquoise killifish</name>
    <dbReference type="NCBI Taxonomy" id="105023"/>
    <lineage>
        <taxon>Eukaryota</taxon>
        <taxon>Metazoa</taxon>
        <taxon>Chordata</taxon>
        <taxon>Craniata</taxon>
        <taxon>Vertebrata</taxon>
        <taxon>Euteleostomi</taxon>
        <taxon>Actinopterygii</taxon>
        <taxon>Neopterygii</taxon>
        <taxon>Teleostei</taxon>
        <taxon>Neoteleostei</taxon>
        <taxon>Acanthomorphata</taxon>
        <taxon>Ovalentaria</taxon>
        <taxon>Atherinomorphae</taxon>
        <taxon>Cyprinodontiformes</taxon>
        <taxon>Nothobranchiidae</taxon>
        <taxon>Nothobranchius</taxon>
    </lineage>
</organism>
<sequence length="206" mass="22596">SAVLYVCKFSPKQTQQCRRNVFHPQMHLLVSFHNTPPGPCPTLNCVPYLLHVEKHLDTHKELTQRRQRKVKLDLKRKVALQLLRELRATDPQPPMVSTLDLDGDLAAGEGNTCANPACRTRATYLTNEVYLLQGALADAKRQLQQLQPQQASSPPEPRHGHGQGLRLRASASAPSRTSPIAPLELQLLISGRGGRRTAGTGAGTAP</sequence>
<evidence type="ECO:0000313" key="2">
    <source>
        <dbReference type="EMBL" id="SBS46268.1"/>
    </source>
</evidence>
<feature type="non-terminal residue" evidence="2">
    <location>
        <position position="206"/>
    </location>
</feature>
<reference evidence="2" key="1">
    <citation type="submission" date="2016-05" db="EMBL/GenBank/DDBJ databases">
        <authorList>
            <person name="Lavstsen T."/>
            <person name="Jespersen J.S."/>
        </authorList>
    </citation>
    <scope>NUCLEOTIDE SEQUENCE</scope>
    <source>
        <tissue evidence="2">Brain</tissue>
    </source>
</reference>
<accession>A0A1A8UGK5</accession>
<gene>
    <name evidence="2" type="primary">Nfu_g_1_017859</name>
</gene>
<dbReference type="EMBL" id="HAEJ01005811">
    <property type="protein sequence ID" value="SBS46268.1"/>
    <property type="molecule type" value="Transcribed_RNA"/>
</dbReference>
<feature type="non-terminal residue" evidence="2">
    <location>
        <position position="1"/>
    </location>
</feature>
<feature type="compositionally biased region" description="Low complexity" evidence="1">
    <location>
        <begin position="197"/>
        <end position="206"/>
    </location>
</feature>
<proteinExistence type="predicted"/>
<dbReference type="AlphaFoldDB" id="A0A1A8UGK5"/>
<reference evidence="2" key="2">
    <citation type="submission" date="2016-06" db="EMBL/GenBank/DDBJ databases">
        <title>The genome of a short-lived fish provides insights into sex chromosome evolution and the genetic control of aging.</title>
        <authorList>
            <person name="Reichwald K."/>
            <person name="Felder M."/>
            <person name="Petzold A."/>
            <person name="Koch P."/>
            <person name="Groth M."/>
            <person name="Platzer M."/>
        </authorList>
    </citation>
    <scope>NUCLEOTIDE SEQUENCE</scope>
    <source>
        <tissue evidence="2">Brain</tissue>
    </source>
</reference>
<name>A0A1A8UGK5_NOTFU</name>
<feature type="region of interest" description="Disordered" evidence="1">
    <location>
        <begin position="141"/>
        <end position="206"/>
    </location>
</feature>
<evidence type="ECO:0000256" key="1">
    <source>
        <dbReference type="SAM" id="MobiDB-lite"/>
    </source>
</evidence>
<protein>
    <submittedName>
        <fullName evidence="2">Uncharacterized protein</fullName>
    </submittedName>
</protein>